<sequence>MLMARDNFQVFCESPLWNSSLTWSSNNGSWPQFTDCFQKTVLVWIPCGWLFLTLPYYSYYLIITRGKSRHITFFSILKTLLSFLLAVFVLCDLIVKIYYENTHPTAVDYIAGISQIIAYLCAMVLMQVERWNGAVASGVLFIYWLLSLLSGTVLCYNKVIMKQYETDILHFNVFLACYTFIVLEVVFHCFAEVPRKYDKKALQRKPNPELEASFPSKFTLHWITPLITKAFKNTLTEANLHQLNPRDNIKLISNKFFTAWNQEKAKCHQQSLEVSVSEESTDYKVVSKKPVSLKKVLLKVYLSEMGWAWVLKIGSDVLLFAGPVILDKLIVYSSNQEPEWKGYVLSMILFVLQILQSLFNNTSFFITMLLAMRIRGLLTSFVFRKMLTLNNACRQTMSMGHIVNTMSIDCSRFQEAIPFLYVMISSPIQISLSLYLLYQQLGASAFAGLVLLVFFIPVNGILMGKIKMYQAQQMKSKDIRIKLMNEILNGIKVIKLYAWEESLQKKINEIRKKEISLLRKAAYVTAVSTFLSTITPFAVTFVTFATYTLSSTSHPLTAQKAFVSLSLFNILRAPIELVPLFMSQAMQLTVAMKRLNKYLNSPDLSSDYVKYVTRSDFAIAVKDGTFTWNVENEDSFILKDINMEIKPGQLLSVVGTVGSGKSSLISTILGEMEKLKGSVEIQGSVAFVPQEAWIQNNTLKNNILFGKEYDQSMYDKVVEACALLADIALLPDGSESEIGDKGVNLSGGQRQRISLARAVYNDADIYILDDPLSAVDSHVGKHIFNKVIGPNGLLKNKTRVLVTHGIHWLPEVDNIVVMNGGQISEMGNYNELVDHNGPFAHFLQAHLTQRQVSTESMEVAELNMKIPQRSNSRIDSTNSVQNDNEIDTAYENEKSMEETCADSSVRQWQKTSPFSKIFKSRGKSNSVQMNVIPSKLQNESKNKLIEKEKMSSGKVQLNVFKTYIMSIGLRSTIVGLSFYFCFQVFVIFSSIWLSWWSEDETDVNGTGTAVFNIAPENRATFYLGVYGGFGALQSFCVLCYSIIAAFSLLGGAKKLHTQLIANIIRCPMKFFDTTPLGRIINRFSKDIDTVDMVIPLIVRQIIRTMFIIITALFLICYTTPIVLIAILPLAVVYYVIQRYFIPASRQLKRIESVSRSPIYSLFGETVLGVNSIRAYRMPSYFINLFDDLINENLLANSALLIINRWLSIRIDLIGNTNIVCSAIFAIAFGASHGNIGLSLSYALSINFFLGWFIRVRSDLEANIVSVERIREYCNIENEAAWVTDHRPDPSWPQEGNIDFENFDLRYRPGLELVLKGITCHIKGGEKIGIVGRTGAGKSSLTVSLFRLIEGAGGTIVIDNEPIDKLGLHDLRSRITILPQEPVLFSGSLRSNLDPLDQFSDADLWKALEVVHLKPFVEELSTKLDYECGENGSNLSVGQRQLVCLGRSVLKKTRILVLDEATAAVDMETDDLIQKTIRNEFKNTTILAIAHRLNTILDYDKIMVLEHGRVKEFASPKTLKKNKQSLFYALLKDAKLA</sequence>
<evidence type="ECO:0000256" key="7">
    <source>
        <dbReference type="ARBA" id="ARBA00022692"/>
    </source>
</evidence>
<feature type="transmembrane region" description="Helical" evidence="16">
    <location>
        <begin position="561"/>
        <end position="582"/>
    </location>
</feature>
<evidence type="ECO:0000313" key="19">
    <source>
        <dbReference type="Proteomes" id="UP000515154"/>
    </source>
</evidence>
<keyword evidence="6" id="KW-0926">Vacuole</keyword>
<evidence type="ECO:0000313" key="20">
    <source>
        <dbReference type="RefSeq" id="XP_029647334.1"/>
    </source>
</evidence>
<comment type="similarity">
    <text evidence="3">Belongs to the ABC transporter superfamily. ABCC family. Conjugate transporter (TC 3.A.1.208) subfamily.</text>
</comment>
<evidence type="ECO:0000256" key="6">
    <source>
        <dbReference type="ARBA" id="ARBA00022554"/>
    </source>
</evidence>
<gene>
    <name evidence="20" type="primary">LOC115221312</name>
</gene>
<dbReference type="PANTHER" id="PTHR24223:SF443">
    <property type="entry name" value="MULTIDRUG-RESISTANCE LIKE PROTEIN 1, ISOFORM I"/>
    <property type="match status" value="1"/>
</dbReference>
<evidence type="ECO:0000256" key="2">
    <source>
        <dbReference type="ARBA" id="ARBA00004651"/>
    </source>
</evidence>
<proteinExistence type="inferred from homology"/>
<keyword evidence="8" id="KW-0677">Repeat</keyword>
<dbReference type="InterPro" id="IPR017871">
    <property type="entry name" value="ABC_transporter-like_CS"/>
</dbReference>
<evidence type="ECO:0000256" key="9">
    <source>
        <dbReference type="ARBA" id="ARBA00022741"/>
    </source>
</evidence>
<dbReference type="NCBIfam" id="TIGR00957">
    <property type="entry name" value="MRP_assoc_pro"/>
    <property type="match status" value="1"/>
</dbReference>
<keyword evidence="19" id="KW-1185">Reference proteome</keyword>
<comment type="subcellular location">
    <subcellularLocation>
        <location evidence="2">Cell membrane</location>
        <topology evidence="2">Multi-pass membrane protein</topology>
    </subcellularLocation>
    <subcellularLocation>
        <location evidence="1">Vacuole membrane</location>
        <topology evidence="1">Multi-pass membrane protein</topology>
    </subcellularLocation>
</comment>
<dbReference type="GO" id="GO:0005886">
    <property type="term" value="C:plasma membrane"/>
    <property type="evidence" value="ECO:0007669"/>
    <property type="project" value="UniProtKB-SubCell"/>
</dbReference>
<evidence type="ECO:0000259" key="18">
    <source>
        <dbReference type="PROSITE" id="PS50929"/>
    </source>
</evidence>
<organism evidence="19 20">
    <name type="scientific">Octopus sinensis</name>
    <name type="common">East Asian common octopus</name>
    <dbReference type="NCBI Taxonomy" id="2607531"/>
    <lineage>
        <taxon>Eukaryota</taxon>
        <taxon>Metazoa</taxon>
        <taxon>Spiralia</taxon>
        <taxon>Lophotrochozoa</taxon>
        <taxon>Mollusca</taxon>
        <taxon>Cephalopoda</taxon>
        <taxon>Coleoidea</taxon>
        <taxon>Octopodiformes</taxon>
        <taxon>Octopoda</taxon>
        <taxon>Incirrata</taxon>
        <taxon>Octopodidae</taxon>
        <taxon>Octopus</taxon>
    </lineage>
</organism>
<dbReference type="FunFam" id="3.40.50.300:FF:000293">
    <property type="entry name" value="ATP binding cassette subfamily C member 1"/>
    <property type="match status" value="1"/>
</dbReference>
<keyword evidence="7 16" id="KW-0812">Transmembrane</keyword>
<dbReference type="GO" id="GO:0000323">
    <property type="term" value="C:lytic vacuole"/>
    <property type="evidence" value="ECO:0007669"/>
    <property type="project" value="UniProtKB-ARBA"/>
</dbReference>
<feature type="transmembrane region" description="Helical" evidence="16">
    <location>
        <begin position="41"/>
        <end position="59"/>
    </location>
</feature>
<dbReference type="GO" id="GO:0016887">
    <property type="term" value="F:ATP hydrolysis activity"/>
    <property type="evidence" value="ECO:0007669"/>
    <property type="project" value="InterPro"/>
</dbReference>
<dbReference type="InterPro" id="IPR003439">
    <property type="entry name" value="ABC_transporter-like_ATP-bd"/>
</dbReference>
<feature type="transmembrane region" description="Helical" evidence="16">
    <location>
        <begin position="168"/>
        <end position="187"/>
    </location>
</feature>
<dbReference type="KEGG" id="osn:115221312"/>
<evidence type="ECO:0000256" key="3">
    <source>
        <dbReference type="ARBA" id="ARBA00009726"/>
    </source>
</evidence>
<dbReference type="InterPro" id="IPR011527">
    <property type="entry name" value="ABC1_TM_dom"/>
</dbReference>
<feature type="transmembrane region" description="Helical" evidence="16">
    <location>
        <begin position="416"/>
        <end position="438"/>
    </location>
</feature>
<feature type="transmembrane region" description="Helical" evidence="16">
    <location>
        <begin position="1025"/>
        <end position="1049"/>
    </location>
</feature>
<dbReference type="PROSITE" id="PS50929">
    <property type="entry name" value="ABC_TM1F"/>
    <property type="match status" value="2"/>
</dbReference>
<keyword evidence="4" id="KW-0813">Transport</keyword>
<dbReference type="InterPro" id="IPR005292">
    <property type="entry name" value="MRP"/>
</dbReference>
<dbReference type="Pfam" id="PF00664">
    <property type="entry name" value="ABC_membrane"/>
    <property type="match status" value="2"/>
</dbReference>
<dbReference type="CDD" id="cd03250">
    <property type="entry name" value="ABCC_MRP_domain1"/>
    <property type="match status" value="1"/>
</dbReference>
<evidence type="ECO:0000256" key="8">
    <source>
        <dbReference type="ARBA" id="ARBA00022737"/>
    </source>
</evidence>
<feature type="domain" description="ABC transmembrane type-1" evidence="18">
    <location>
        <begin position="973"/>
        <end position="1261"/>
    </location>
</feature>
<evidence type="ECO:0000256" key="14">
    <source>
        <dbReference type="ARBA" id="ARBA00024220"/>
    </source>
</evidence>
<dbReference type="SMART" id="SM00382">
    <property type="entry name" value="AAA"/>
    <property type="match status" value="2"/>
</dbReference>
<keyword evidence="12 16" id="KW-1133">Transmembrane helix</keyword>
<feature type="transmembrane region" description="Helical" evidence="16">
    <location>
        <begin position="307"/>
        <end position="330"/>
    </location>
</feature>
<dbReference type="RefSeq" id="XP_029647334.1">
    <property type="nucleotide sequence ID" value="XM_029791474.2"/>
</dbReference>
<feature type="transmembrane region" description="Helical" evidence="16">
    <location>
        <begin position="444"/>
        <end position="464"/>
    </location>
</feature>
<feature type="transmembrane region" description="Helical" evidence="16">
    <location>
        <begin position="134"/>
        <end position="156"/>
    </location>
</feature>
<dbReference type="Gene3D" id="1.20.1560.10">
    <property type="entry name" value="ABC transporter type 1, transmembrane domain"/>
    <property type="match status" value="2"/>
</dbReference>
<reference evidence="20" key="1">
    <citation type="submission" date="2025-08" db="UniProtKB">
        <authorList>
            <consortium name="RefSeq"/>
        </authorList>
    </citation>
    <scope>IDENTIFICATION</scope>
</reference>
<keyword evidence="10" id="KW-0067">ATP-binding</keyword>
<dbReference type="FunFam" id="3.40.50.300:FF:000074">
    <property type="entry name" value="Multidrug resistance-associated protein 5 isoform 1"/>
    <property type="match status" value="1"/>
</dbReference>
<dbReference type="PROSITE" id="PS00211">
    <property type="entry name" value="ABC_TRANSPORTER_1"/>
    <property type="match status" value="2"/>
</dbReference>
<protein>
    <recommendedName>
        <fullName evidence="14">ABC-type glutathione-S-conjugate transporter</fullName>
        <ecNumber evidence="14">7.6.2.3</ecNumber>
    </recommendedName>
</protein>
<feature type="transmembrane region" description="Helical" evidence="16">
    <location>
        <begin position="342"/>
        <end position="359"/>
    </location>
</feature>
<feature type="domain" description="ABC transmembrane type-1" evidence="18">
    <location>
        <begin position="310"/>
        <end position="587"/>
    </location>
</feature>
<evidence type="ECO:0000256" key="5">
    <source>
        <dbReference type="ARBA" id="ARBA00022475"/>
    </source>
</evidence>
<evidence type="ECO:0000256" key="15">
    <source>
        <dbReference type="ARBA" id="ARBA00047523"/>
    </source>
</evidence>
<dbReference type="InterPro" id="IPR050173">
    <property type="entry name" value="ABC_transporter_C-like"/>
</dbReference>
<dbReference type="FunFam" id="1.20.1560.10:FF:000020">
    <property type="entry name" value="ABC metal ion transporter"/>
    <property type="match status" value="1"/>
</dbReference>
<evidence type="ECO:0000256" key="4">
    <source>
        <dbReference type="ARBA" id="ARBA00022448"/>
    </source>
</evidence>
<dbReference type="FunFam" id="1.20.1560.10:FF:000001">
    <property type="entry name" value="ATP-binding cassette subfamily C member 1"/>
    <property type="match status" value="1"/>
</dbReference>
<dbReference type="CDD" id="cd18603">
    <property type="entry name" value="ABC_6TM_MRP1_2_3_6_D2_like"/>
    <property type="match status" value="1"/>
</dbReference>
<keyword evidence="9" id="KW-0547">Nucleotide-binding</keyword>
<accession>A0A6P7T939</accession>
<dbReference type="EC" id="7.6.2.3" evidence="14"/>
<keyword evidence="5" id="KW-1003">Cell membrane</keyword>
<name>A0A6P7T939_9MOLL</name>
<dbReference type="PROSITE" id="PS50893">
    <property type="entry name" value="ABC_TRANSPORTER_2"/>
    <property type="match status" value="2"/>
</dbReference>
<dbReference type="CDD" id="cd03244">
    <property type="entry name" value="ABCC_MRP_domain2"/>
    <property type="match status" value="1"/>
</dbReference>
<dbReference type="InterPro" id="IPR003593">
    <property type="entry name" value="AAA+_ATPase"/>
</dbReference>
<dbReference type="Gene3D" id="3.40.50.300">
    <property type="entry name" value="P-loop containing nucleotide triphosphate hydrolases"/>
    <property type="match status" value="2"/>
</dbReference>
<evidence type="ECO:0000259" key="17">
    <source>
        <dbReference type="PROSITE" id="PS50893"/>
    </source>
</evidence>
<feature type="domain" description="ABC transporter" evidence="17">
    <location>
        <begin position="619"/>
        <end position="845"/>
    </location>
</feature>
<evidence type="ECO:0000256" key="13">
    <source>
        <dbReference type="ARBA" id="ARBA00023136"/>
    </source>
</evidence>
<comment type="catalytic activity">
    <reaction evidence="15">
        <text>leukotriene C4(in) + ATP + H2O = leukotriene C4(out) + ADP + phosphate + H(+)</text>
        <dbReference type="Rhea" id="RHEA:38963"/>
        <dbReference type="ChEBI" id="CHEBI:15377"/>
        <dbReference type="ChEBI" id="CHEBI:15378"/>
        <dbReference type="ChEBI" id="CHEBI:30616"/>
        <dbReference type="ChEBI" id="CHEBI:43474"/>
        <dbReference type="ChEBI" id="CHEBI:57973"/>
        <dbReference type="ChEBI" id="CHEBI:456216"/>
    </reaction>
    <physiologicalReaction direction="left-to-right" evidence="15">
        <dbReference type="Rhea" id="RHEA:38964"/>
    </physiologicalReaction>
</comment>
<dbReference type="Pfam" id="PF24357">
    <property type="entry name" value="TMD0_ABC"/>
    <property type="match status" value="1"/>
</dbReference>
<feature type="domain" description="ABC transporter" evidence="17">
    <location>
        <begin position="1297"/>
        <end position="1531"/>
    </location>
</feature>
<evidence type="ECO:0000256" key="10">
    <source>
        <dbReference type="ARBA" id="ARBA00022840"/>
    </source>
</evidence>
<evidence type="ECO:0000256" key="11">
    <source>
        <dbReference type="ARBA" id="ARBA00022967"/>
    </source>
</evidence>
<feature type="transmembrane region" description="Helical" evidence="16">
    <location>
        <begin position="521"/>
        <end position="549"/>
    </location>
</feature>
<dbReference type="CDD" id="cd18595">
    <property type="entry name" value="ABC_6TM_MRP1_2_3_6_D1_like"/>
    <property type="match status" value="1"/>
</dbReference>
<keyword evidence="13 16" id="KW-0472">Membrane</keyword>
<feature type="transmembrane region" description="Helical" evidence="16">
    <location>
        <begin position="973"/>
        <end position="995"/>
    </location>
</feature>
<dbReference type="InterPro" id="IPR027417">
    <property type="entry name" value="P-loop_NTPase"/>
</dbReference>
<feature type="transmembrane region" description="Helical" evidence="16">
    <location>
        <begin position="71"/>
        <end position="95"/>
    </location>
</feature>
<dbReference type="Pfam" id="PF00005">
    <property type="entry name" value="ABC_tran"/>
    <property type="match status" value="2"/>
</dbReference>
<dbReference type="InterPro" id="IPR056227">
    <property type="entry name" value="TMD0_ABC"/>
</dbReference>
<dbReference type="Proteomes" id="UP000515154">
    <property type="component" value="Linkage group LG18"/>
</dbReference>
<dbReference type="PANTHER" id="PTHR24223">
    <property type="entry name" value="ATP-BINDING CASSETTE SUB-FAMILY C"/>
    <property type="match status" value="1"/>
</dbReference>
<evidence type="ECO:0000256" key="1">
    <source>
        <dbReference type="ARBA" id="ARBA00004128"/>
    </source>
</evidence>
<keyword evidence="11" id="KW-1278">Translocase</keyword>
<evidence type="ECO:0000256" key="12">
    <source>
        <dbReference type="ARBA" id="ARBA00022989"/>
    </source>
</evidence>
<evidence type="ECO:0000256" key="16">
    <source>
        <dbReference type="SAM" id="Phobius"/>
    </source>
</evidence>
<dbReference type="GO" id="GO:0015431">
    <property type="term" value="F:ABC-type glutathione S-conjugate transporter activity"/>
    <property type="evidence" value="ECO:0007669"/>
    <property type="project" value="UniProtKB-EC"/>
</dbReference>
<dbReference type="GO" id="GO:0005774">
    <property type="term" value="C:vacuolar membrane"/>
    <property type="evidence" value="ECO:0007669"/>
    <property type="project" value="UniProtKB-SubCell"/>
</dbReference>
<dbReference type="InterPro" id="IPR036640">
    <property type="entry name" value="ABC1_TM_sf"/>
</dbReference>
<feature type="transmembrane region" description="Helical" evidence="16">
    <location>
        <begin position="1106"/>
        <end position="1136"/>
    </location>
</feature>
<dbReference type="SUPFAM" id="SSF90123">
    <property type="entry name" value="ABC transporter transmembrane region"/>
    <property type="match status" value="2"/>
</dbReference>
<dbReference type="SUPFAM" id="SSF52540">
    <property type="entry name" value="P-loop containing nucleoside triphosphate hydrolases"/>
    <property type="match status" value="2"/>
</dbReference>
<dbReference type="GO" id="GO:0005524">
    <property type="term" value="F:ATP binding"/>
    <property type="evidence" value="ECO:0007669"/>
    <property type="project" value="UniProtKB-KW"/>
</dbReference>
<feature type="transmembrane region" description="Helical" evidence="16">
    <location>
        <begin position="107"/>
        <end position="128"/>
    </location>
</feature>